<dbReference type="Proteomes" id="UP001153334">
    <property type="component" value="Unassembled WGS sequence"/>
</dbReference>
<reference evidence="1" key="1">
    <citation type="submission" date="2022-11" db="EMBL/GenBank/DDBJ databases">
        <title>Genome Sequence of Nemania bipapillata.</title>
        <authorList>
            <person name="Buettner E."/>
        </authorList>
    </citation>
    <scope>NUCLEOTIDE SEQUENCE</scope>
    <source>
        <strain evidence="1">CP14</strain>
    </source>
</reference>
<proteinExistence type="predicted"/>
<sequence length="264" mass="27071">MNSTGTPNHAGHDDSTDNANAALRGAFLAFQKTAAKPAPNGPSMPTPTLTPMPTPTRDATNGHDNGALMAATSASRDHSLSRSPSRPAIATGQSNNALTPVKSPSADPRSPSLIAATLAASRSGSPSPKTTPSMHTGTHQAAKERRKGNIGEDSNAVLTNLPADLDLTTDSGPIAPTNALISLFEQKGGETDPVKKSPAVSSVKKGLKAGLRPMTPPRAMSPVIAVYILYQAYEKAAADHATSEGNWPGEHGDSITTAKTDVGS</sequence>
<organism evidence="1 2">
    <name type="scientific">Nemania bipapillata</name>
    <dbReference type="NCBI Taxonomy" id="110536"/>
    <lineage>
        <taxon>Eukaryota</taxon>
        <taxon>Fungi</taxon>
        <taxon>Dikarya</taxon>
        <taxon>Ascomycota</taxon>
        <taxon>Pezizomycotina</taxon>
        <taxon>Sordariomycetes</taxon>
        <taxon>Xylariomycetidae</taxon>
        <taxon>Xylariales</taxon>
        <taxon>Xylariaceae</taxon>
        <taxon>Nemania</taxon>
    </lineage>
</organism>
<name>A0ACC2IYG9_9PEZI</name>
<evidence type="ECO:0000313" key="1">
    <source>
        <dbReference type="EMBL" id="KAJ8120197.1"/>
    </source>
</evidence>
<evidence type="ECO:0000313" key="2">
    <source>
        <dbReference type="Proteomes" id="UP001153334"/>
    </source>
</evidence>
<comment type="caution">
    <text evidence="1">The sequence shown here is derived from an EMBL/GenBank/DDBJ whole genome shotgun (WGS) entry which is preliminary data.</text>
</comment>
<gene>
    <name evidence="1" type="ORF">ONZ43_g3034</name>
</gene>
<accession>A0ACC2IYG9</accession>
<dbReference type="EMBL" id="JAPESX010000674">
    <property type="protein sequence ID" value="KAJ8120197.1"/>
    <property type="molecule type" value="Genomic_DNA"/>
</dbReference>
<protein>
    <submittedName>
        <fullName evidence="1">Uncharacterized protein</fullName>
    </submittedName>
</protein>
<keyword evidence="2" id="KW-1185">Reference proteome</keyword>